<dbReference type="EMBL" id="JBHPON010000001">
    <property type="protein sequence ID" value="MFC6034263.1"/>
    <property type="molecule type" value="Genomic_DNA"/>
</dbReference>
<comment type="caution">
    <text evidence="3">The sequence shown here is derived from an EMBL/GenBank/DDBJ whole genome shotgun (WGS) entry which is preliminary data.</text>
</comment>
<dbReference type="InterPro" id="IPR018968">
    <property type="entry name" value="Phasin"/>
</dbReference>
<protein>
    <submittedName>
        <fullName evidence="3">Phasin family protein</fullName>
    </submittedName>
</protein>
<accession>A0ABW1KUX8</accession>
<evidence type="ECO:0000313" key="4">
    <source>
        <dbReference type="Proteomes" id="UP001596116"/>
    </source>
</evidence>
<organism evidence="3 4">
    <name type="scientific">Hyphococcus aureus</name>
    <dbReference type="NCBI Taxonomy" id="2666033"/>
    <lineage>
        <taxon>Bacteria</taxon>
        <taxon>Pseudomonadati</taxon>
        <taxon>Pseudomonadota</taxon>
        <taxon>Alphaproteobacteria</taxon>
        <taxon>Parvularculales</taxon>
        <taxon>Parvularculaceae</taxon>
        <taxon>Hyphococcus</taxon>
    </lineage>
</organism>
<proteinExistence type="predicted"/>
<dbReference type="Pfam" id="PF09361">
    <property type="entry name" value="Phasin_2"/>
    <property type="match status" value="1"/>
</dbReference>
<feature type="compositionally biased region" description="Low complexity" evidence="1">
    <location>
        <begin position="1"/>
        <end position="14"/>
    </location>
</feature>
<gene>
    <name evidence="3" type="ORF">ACFMB1_01835</name>
</gene>
<evidence type="ECO:0000313" key="3">
    <source>
        <dbReference type="EMBL" id="MFC6034263.1"/>
    </source>
</evidence>
<evidence type="ECO:0000256" key="1">
    <source>
        <dbReference type="SAM" id="MobiDB-lite"/>
    </source>
</evidence>
<feature type="domain" description="Phasin" evidence="2">
    <location>
        <begin position="60"/>
        <end position="155"/>
    </location>
</feature>
<dbReference type="RefSeq" id="WP_379880422.1">
    <property type="nucleotide sequence ID" value="NZ_JBHPON010000001.1"/>
</dbReference>
<name>A0ABW1KUX8_9PROT</name>
<feature type="region of interest" description="Disordered" evidence="1">
    <location>
        <begin position="1"/>
        <end position="20"/>
    </location>
</feature>
<dbReference type="Proteomes" id="UP001596116">
    <property type="component" value="Unassembled WGS sequence"/>
</dbReference>
<keyword evidence="4" id="KW-1185">Reference proteome</keyword>
<sequence length="174" mass="19358">MATTKKTAAKKVAAPSTETKAVETPIMPDIMSFSSATDWAETAKQQFETMMSSFTGNFDDMRSQAEGLAETTQARMKTVQDHAAETNNRLMEAAQEEMSSAVQFANDLTNAKSFADALSVQQSYWTKLFETRMAHAREISERSVATARETMTPMDTPFANMKAFEKFFAFPMKA</sequence>
<evidence type="ECO:0000259" key="2">
    <source>
        <dbReference type="Pfam" id="PF09361"/>
    </source>
</evidence>
<reference evidence="3 4" key="1">
    <citation type="submission" date="2024-09" db="EMBL/GenBank/DDBJ databases">
        <authorList>
            <person name="Zhang Z.-H."/>
        </authorList>
    </citation>
    <scope>NUCLEOTIDE SEQUENCE [LARGE SCALE GENOMIC DNA]</scope>
    <source>
        <strain evidence="3 4">HHTR114</strain>
    </source>
</reference>